<sequence>MLKPQSGSAAHVLLQQPSARQEQSVRAQEEVTPLHVTLPEPLALAEQAPELPLHERVVPLEH</sequence>
<reference evidence="2 3" key="1">
    <citation type="submission" date="2006-04" db="EMBL/GenBank/DDBJ databases">
        <authorList>
            <person name="Nierman W.C."/>
        </authorList>
    </citation>
    <scope>NUCLEOTIDE SEQUENCE [LARGE SCALE GENOMIC DNA]</scope>
    <source>
        <strain evidence="2 3">DW4/3-1</strain>
    </source>
</reference>
<evidence type="ECO:0000313" key="3">
    <source>
        <dbReference type="Proteomes" id="UP000032702"/>
    </source>
</evidence>
<proteinExistence type="predicted"/>
<dbReference type="Proteomes" id="UP000032702">
    <property type="component" value="Unassembled WGS sequence"/>
</dbReference>
<organism evidence="2 3">
    <name type="scientific">Stigmatella aurantiaca (strain DW4/3-1)</name>
    <dbReference type="NCBI Taxonomy" id="378806"/>
    <lineage>
        <taxon>Bacteria</taxon>
        <taxon>Pseudomonadati</taxon>
        <taxon>Myxococcota</taxon>
        <taxon>Myxococcia</taxon>
        <taxon>Myxococcales</taxon>
        <taxon>Cystobacterineae</taxon>
        <taxon>Archangiaceae</taxon>
        <taxon>Stigmatella</taxon>
    </lineage>
</organism>
<dbReference type="EMBL" id="AAMD01000062">
    <property type="protein sequence ID" value="EAU66181.1"/>
    <property type="molecule type" value="Genomic_DNA"/>
</dbReference>
<feature type="region of interest" description="Disordered" evidence="1">
    <location>
        <begin position="1"/>
        <end position="30"/>
    </location>
</feature>
<protein>
    <submittedName>
        <fullName evidence="2">Uncharacterized protein</fullName>
    </submittedName>
</protein>
<evidence type="ECO:0000256" key="1">
    <source>
        <dbReference type="SAM" id="MobiDB-lite"/>
    </source>
</evidence>
<name>Q090M6_STIAD</name>
<dbReference type="AlphaFoldDB" id="Q090M6"/>
<accession>Q090M6</accession>
<comment type="caution">
    <text evidence="2">The sequence shown here is derived from an EMBL/GenBank/DDBJ whole genome shotgun (WGS) entry which is preliminary data.</text>
</comment>
<feature type="compositionally biased region" description="Polar residues" evidence="1">
    <location>
        <begin position="15"/>
        <end position="26"/>
    </location>
</feature>
<gene>
    <name evidence="2" type="ORF">STIAU_5292</name>
</gene>
<evidence type="ECO:0000313" key="2">
    <source>
        <dbReference type="EMBL" id="EAU66181.1"/>
    </source>
</evidence>